<reference evidence="5" key="1">
    <citation type="submission" date="2024-02" db="EMBL/GenBank/DDBJ databases">
        <authorList>
            <consortium name="ELIXIR-Norway"/>
            <consortium name="Elixir Norway"/>
        </authorList>
    </citation>
    <scope>NUCLEOTIDE SEQUENCE</scope>
</reference>
<evidence type="ECO:0000313" key="6">
    <source>
        <dbReference type="Proteomes" id="UP001497512"/>
    </source>
</evidence>
<dbReference type="PROSITE" id="PS51987">
    <property type="entry name" value="GS_CATALYTIC"/>
    <property type="match status" value="1"/>
</dbReference>
<dbReference type="PANTHER" id="PTHR43785">
    <property type="entry name" value="GAMMA-GLUTAMYLPUTRESCINE SYNTHETASE"/>
    <property type="match status" value="1"/>
</dbReference>
<organism evidence="5 6">
    <name type="scientific">Sphagnum troendelagicum</name>
    <dbReference type="NCBI Taxonomy" id="128251"/>
    <lineage>
        <taxon>Eukaryota</taxon>
        <taxon>Viridiplantae</taxon>
        <taxon>Streptophyta</taxon>
        <taxon>Embryophyta</taxon>
        <taxon>Bryophyta</taxon>
        <taxon>Sphagnophytina</taxon>
        <taxon>Sphagnopsida</taxon>
        <taxon>Sphagnales</taxon>
        <taxon>Sphagnaceae</taxon>
        <taxon>Sphagnum</taxon>
    </lineage>
</organism>
<accession>A0ABP0TLZ4</accession>
<dbReference type="EMBL" id="OZ019904">
    <property type="protein sequence ID" value="CAK9199961.1"/>
    <property type="molecule type" value="Genomic_DNA"/>
</dbReference>
<sequence>MRPLTQDEVRRTTRYSRFCDLFSHSQQASKQLWRPPDHSACSHWRDPSFSVYPLCTHQQHQQQQEEIDDNEEMEDKEEEEMDLLLLLTGTYLLKEVPVAAGVTLLSPCPCFVAVTCMRVEDGTHKPLGRIPGAHQWTRSLSNSADVLKGSVVPKGMLTVAELKELASLDKIDTVVVGITDCYGRLVGKRFTADFFLESAVDDGTHACSYLLATDMNMEPVPGYKYANWEAGYGDIHLVPDLKTLRVASWLDKTALVLCDVMEDVSHELAPHAPRSILSKQLQAAEEVVSVPPLCACMMKCFKAETGKKVICNLQDKGYADLKPAGSARQHLEASGVPVENSKGVFGLGQHELDVKYAEILEMADRHVVYKQCLKELADATGVSVTFMAKPDAAQPRSSCHIHLSLWKDGHDILADKHALWFTKCSDEFRRFLGGWMKHTPELMVFYAPNVNSYKRYSAGSWAPTQIAWSCDNRTAPFRILGSGKLLQIECRLPGANCNVYLAFAAALASGLDGIRNKIEPPPSLEGNIYFAKDLLTVPRSLGEATAAFEGSAFAKQMLGDDIHHHYLHFFRIEELTYLQAVTDWEKAQYFKQI</sequence>
<comment type="similarity">
    <text evidence="2 3">Belongs to the glutamine synthetase family.</text>
</comment>
<evidence type="ECO:0000256" key="2">
    <source>
        <dbReference type="PROSITE-ProRule" id="PRU01331"/>
    </source>
</evidence>
<dbReference type="Pfam" id="PF00120">
    <property type="entry name" value="Gln-synt_C"/>
    <property type="match status" value="1"/>
</dbReference>
<dbReference type="InterPro" id="IPR008146">
    <property type="entry name" value="Gln_synth_cat_dom"/>
</dbReference>
<name>A0ABP0TLZ4_9BRYO</name>
<dbReference type="Gene3D" id="3.10.20.70">
    <property type="entry name" value="Glutamine synthetase, N-terminal domain"/>
    <property type="match status" value="1"/>
</dbReference>
<dbReference type="Gene3D" id="3.30.590.10">
    <property type="entry name" value="Glutamine synthetase/guanido kinase, catalytic domain"/>
    <property type="match status" value="1"/>
</dbReference>
<protein>
    <recommendedName>
        <fullName evidence="4">GS catalytic domain-containing protein</fullName>
    </recommendedName>
</protein>
<feature type="domain" description="GS catalytic" evidence="4">
    <location>
        <begin position="273"/>
        <end position="593"/>
    </location>
</feature>
<dbReference type="InterPro" id="IPR014746">
    <property type="entry name" value="Gln_synth/guanido_kin_cat_dom"/>
</dbReference>
<dbReference type="InterPro" id="IPR036651">
    <property type="entry name" value="Gln_synt_N_sf"/>
</dbReference>
<keyword evidence="6" id="KW-1185">Reference proteome</keyword>
<evidence type="ECO:0000256" key="3">
    <source>
        <dbReference type="RuleBase" id="RU000384"/>
    </source>
</evidence>
<evidence type="ECO:0000259" key="4">
    <source>
        <dbReference type="PROSITE" id="PS51987"/>
    </source>
</evidence>
<evidence type="ECO:0000256" key="1">
    <source>
        <dbReference type="ARBA" id="ARBA00022598"/>
    </source>
</evidence>
<dbReference type="SUPFAM" id="SSF54368">
    <property type="entry name" value="Glutamine synthetase, N-terminal domain"/>
    <property type="match status" value="1"/>
</dbReference>
<gene>
    <name evidence="5" type="ORF">CSSPTR1EN2_LOCUS5198</name>
</gene>
<keyword evidence="1" id="KW-0436">Ligase</keyword>
<evidence type="ECO:0000313" key="5">
    <source>
        <dbReference type="EMBL" id="CAK9199961.1"/>
    </source>
</evidence>
<proteinExistence type="inferred from homology"/>
<dbReference type="SMART" id="SM01230">
    <property type="entry name" value="Gln-synt_C"/>
    <property type="match status" value="1"/>
</dbReference>
<dbReference type="SUPFAM" id="SSF55931">
    <property type="entry name" value="Glutamine synthetase/guanido kinase"/>
    <property type="match status" value="1"/>
</dbReference>
<dbReference type="Proteomes" id="UP001497512">
    <property type="component" value="Chromosome 12"/>
</dbReference>
<dbReference type="PANTHER" id="PTHR43785:SF12">
    <property type="entry name" value="TYPE-1 GLUTAMINE SYNTHETASE 2"/>
    <property type="match status" value="1"/>
</dbReference>